<evidence type="ECO:0000313" key="2">
    <source>
        <dbReference type="Proteomes" id="UP001187192"/>
    </source>
</evidence>
<dbReference type="EMBL" id="BTGU01001431">
    <property type="protein sequence ID" value="GMN23017.1"/>
    <property type="molecule type" value="Genomic_DNA"/>
</dbReference>
<name>A0AA87YU45_FICCA</name>
<dbReference type="AlphaFoldDB" id="A0AA87YU45"/>
<organism evidence="1 2">
    <name type="scientific">Ficus carica</name>
    <name type="common">Common fig</name>
    <dbReference type="NCBI Taxonomy" id="3494"/>
    <lineage>
        <taxon>Eukaryota</taxon>
        <taxon>Viridiplantae</taxon>
        <taxon>Streptophyta</taxon>
        <taxon>Embryophyta</taxon>
        <taxon>Tracheophyta</taxon>
        <taxon>Spermatophyta</taxon>
        <taxon>Magnoliopsida</taxon>
        <taxon>eudicotyledons</taxon>
        <taxon>Gunneridae</taxon>
        <taxon>Pentapetalae</taxon>
        <taxon>rosids</taxon>
        <taxon>fabids</taxon>
        <taxon>Rosales</taxon>
        <taxon>Moraceae</taxon>
        <taxon>Ficeae</taxon>
        <taxon>Ficus</taxon>
    </lineage>
</organism>
<comment type="caution">
    <text evidence="1">The sequence shown here is derived from an EMBL/GenBank/DDBJ whole genome shotgun (WGS) entry which is preliminary data.</text>
</comment>
<proteinExistence type="predicted"/>
<reference evidence="1" key="1">
    <citation type="submission" date="2023-07" db="EMBL/GenBank/DDBJ databases">
        <title>draft genome sequence of fig (Ficus carica).</title>
        <authorList>
            <person name="Takahashi T."/>
            <person name="Nishimura K."/>
        </authorList>
    </citation>
    <scope>NUCLEOTIDE SEQUENCE</scope>
</reference>
<sequence length="239" mass="27478">MMASKLPRVVPTCHEGGFGPWFELDWTGRPNHSMAARHVVLAERKLTTDVYAVGGSLQSWYQSGFPTIHFHGLPASATVITCGRGSRRCLDLSRDEPIVIVRTRKTVSLAGWLIDMETIFRVCHIEAHLSDVQGLAWADFRAFILAHFGPLPDKEANMPYRDPRIYNDMYMRRYLNYVAEWQAYPNESMGYYCQRFREAMLPYIPRALDDPEWRVLHIIRDGLPPEVKQFVPAPIRGIV</sequence>
<evidence type="ECO:0000313" key="1">
    <source>
        <dbReference type="EMBL" id="GMN23017.1"/>
    </source>
</evidence>
<protein>
    <submittedName>
        <fullName evidence="1">Uncharacterized protein</fullName>
    </submittedName>
</protein>
<keyword evidence="2" id="KW-1185">Reference proteome</keyword>
<accession>A0AA87YU45</accession>
<gene>
    <name evidence="1" type="ORF">TIFTF001_040382</name>
</gene>
<dbReference type="Proteomes" id="UP001187192">
    <property type="component" value="Unassembled WGS sequence"/>
</dbReference>